<name>A0A9W8EFD6_9FUNG</name>
<organism evidence="1 2">
    <name type="scientific">Dimargaris verticillata</name>
    <dbReference type="NCBI Taxonomy" id="2761393"/>
    <lineage>
        <taxon>Eukaryota</taxon>
        <taxon>Fungi</taxon>
        <taxon>Fungi incertae sedis</taxon>
        <taxon>Zoopagomycota</taxon>
        <taxon>Kickxellomycotina</taxon>
        <taxon>Dimargaritomycetes</taxon>
        <taxon>Dimargaritales</taxon>
        <taxon>Dimargaritaceae</taxon>
        <taxon>Dimargaris</taxon>
    </lineage>
</organism>
<dbReference type="OrthoDB" id="17066at2759"/>
<gene>
    <name evidence="1" type="ORF">H4R34_001008</name>
</gene>
<dbReference type="Proteomes" id="UP001151582">
    <property type="component" value="Unassembled WGS sequence"/>
</dbReference>
<dbReference type="EMBL" id="JANBQB010000038">
    <property type="protein sequence ID" value="KAJ1983866.1"/>
    <property type="molecule type" value="Genomic_DNA"/>
</dbReference>
<accession>A0A9W8EFD6</accession>
<dbReference type="AlphaFoldDB" id="A0A9W8EFD6"/>
<comment type="caution">
    <text evidence="1">The sequence shown here is derived from an EMBL/GenBank/DDBJ whole genome shotgun (WGS) entry which is preliminary data.</text>
</comment>
<reference evidence="1" key="1">
    <citation type="submission" date="2022-07" db="EMBL/GenBank/DDBJ databases">
        <title>Phylogenomic reconstructions and comparative analyses of Kickxellomycotina fungi.</title>
        <authorList>
            <person name="Reynolds N.K."/>
            <person name="Stajich J.E."/>
            <person name="Barry K."/>
            <person name="Grigoriev I.V."/>
            <person name="Crous P."/>
            <person name="Smith M.E."/>
        </authorList>
    </citation>
    <scope>NUCLEOTIDE SEQUENCE</scope>
    <source>
        <strain evidence="1">RSA 567</strain>
    </source>
</reference>
<evidence type="ECO:0000313" key="1">
    <source>
        <dbReference type="EMBL" id="KAJ1983866.1"/>
    </source>
</evidence>
<protein>
    <submittedName>
        <fullName evidence="1">Uncharacterized protein</fullName>
    </submittedName>
</protein>
<evidence type="ECO:0000313" key="2">
    <source>
        <dbReference type="Proteomes" id="UP001151582"/>
    </source>
</evidence>
<proteinExistence type="predicted"/>
<keyword evidence="2" id="KW-1185">Reference proteome</keyword>
<sequence>MALNGEAQARRHIDGKLRNLLRLQTKWDELCQDGLTLATGAVNERLEATYADDPVKWPPVLLAFPNLQARYWQRHRQRAQRHLESLGHLVKRLEGVQADIDACVQALEATVARWRAKYGNDAVNHTPVFQLTTLPEWVAKARAVRDMYQQDLAARHQTIALITAVETRAMSVTLLSAWLNSVALDPEHLKQFKATVELELP</sequence>